<protein>
    <submittedName>
        <fullName evidence="2">Uncharacterized protein</fullName>
    </submittedName>
</protein>
<evidence type="ECO:0000313" key="3">
    <source>
        <dbReference type="Proteomes" id="UP000646426"/>
    </source>
</evidence>
<keyword evidence="3" id="KW-1185">Reference proteome</keyword>
<evidence type="ECO:0000256" key="1">
    <source>
        <dbReference type="SAM" id="MobiDB-lite"/>
    </source>
</evidence>
<dbReference type="Proteomes" id="UP000646426">
    <property type="component" value="Unassembled WGS sequence"/>
</dbReference>
<dbReference type="AlphaFoldDB" id="A0A918W7Q4"/>
<accession>A0A918W7Q4</accession>
<name>A0A918W7Q4_9GAMM</name>
<evidence type="ECO:0000313" key="2">
    <source>
        <dbReference type="EMBL" id="GHA78349.1"/>
    </source>
</evidence>
<feature type="region of interest" description="Disordered" evidence="1">
    <location>
        <begin position="48"/>
        <end position="105"/>
    </location>
</feature>
<reference evidence="2" key="1">
    <citation type="journal article" date="2014" name="Int. J. Syst. Evol. Microbiol.">
        <title>Complete genome sequence of Corynebacterium casei LMG S-19264T (=DSM 44701T), isolated from a smear-ripened cheese.</title>
        <authorList>
            <consortium name="US DOE Joint Genome Institute (JGI-PGF)"/>
            <person name="Walter F."/>
            <person name="Albersmeier A."/>
            <person name="Kalinowski J."/>
            <person name="Ruckert C."/>
        </authorList>
    </citation>
    <scope>NUCLEOTIDE SEQUENCE</scope>
    <source>
        <strain evidence="2">KCTC 23077</strain>
    </source>
</reference>
<reference evidence="2" key="2">
    <citation type="submission" date="2020-09" db="EMBL/GenBank/DDBJ databases">
        <authorList>
            <person name="Sun Q."/>
            <person name="Kim S."/>
        </authorList>
    </citation>
    <scope>NUCLEOTIDE SEQUENCE</scope>
    <source>
        <strain evidence="2">KCTC 23077</strain>
    </source>
</reference>
<sequence>MVVSNAAIEPPSGGAGGILAVRAGGAESQAAPARLEPGPLALLETIRQAPRKPRNGSGQTLYGQPERALDASPVAGFETRRPGDGAPPPECRVFSRRGAVRAGPN</sequence>
<gene>
    <name evidence="2" type="ORF">GCM10007067_14370</name>
</gene>
<organism evidence="2 3">
    <name type="scientific">Cognatilysobacter bugurensis</name>
    <dbReference type="NCBI Taxonomy" id="543356"/>
    <lineage>
        <taxon>Bacteria</taxon>
        <taxon>Pseudomonadati</taxon>
        <taxon>Pseudomonadota</taxon>
        <taxon>Gammaproteobacteria</taxon>
        <taxon>Lysobacterales</taxon>
        <taxon>Lysobacteraceae</taxon>
        <taxon>Cognatilysobacter</taxon>
    </lineage>
</organism>
<dbReference type="EMBL" id="BMYD01000002">
    <property type="protein sequence ID" value="GHA78349.1"/>
    <property type="molecule type" value="Genomic_DNA"/>
</dbReference>
<comment type="caution">
    <text evidence="2">The sequence shown here is derived from an EMBL/GenBank/DDBJ whole genome shotgun (WGS) entry which is preliminary data.</text>
</comment>
<proteinExistence type="predicted"/>